<accession>A0ABX7PDK0</accession>
<dbReference type="InterPro" id="IPR011009">
    <property type="entry name" value="Kinase-like_dom_sf"/>
</dbReference>
<dbReference type="PANTHER" id="PTHR43289:SF6">
    <property type="entry name" value="SERINE_THREONINE-PROTEIN KINASE NEKL-3"/>
    <property type="match status" value="1"/>
</dbReference>
<evidence type="ECO:0000256" key="3">
    <source>
        <dbReference type="ARBA" id="ARBA00022777"/>
    </source>
</evidence>
<feature type="region of interest" description="Disordered" evidence="5">
    <location>
        <begin position="336"/>
        <end position="371"/>
    </location>
</feature>
<protein>
    <submittedName>
        <fullName evidence="7">Serine/threonine protein kinase</fullName>
    </submittedName>
</protein>
<dbReference type="InterPro" id="IPR008271">
    <property type="entry name" value="Ser/Thr_kinase_AS"/>
</dbReference>
<dbReference type="SUPFAM" id="SSF56112">
    <property type="entry name" value="Protein kinase-like (PK-like)"/>
    <property type="match status" value="1"/>
</dbReference>
<dbReference type="Pfam" id="PF00069">
    <property type="entry name" value="Pkinase"/>
    <property type="match status" value="1"/>
</dbReference>
<keyword evidence="4" id="KW-0067">ATP-binding</keyword>
<dbReference type="Gene3D" id="1.10.510.10">
    <property type="entry name" value="Transferase(Phosphotransferase) domain 1"/>
    <property type="match status" value="1"/>
</dbReference>
<dbReference type="GO" id="GO:0004674">
    <property type="term" value="F:protein serine/threonine kinase activity"/>
    <property type="evidence" value="ECO:0007669"/>
    <property type="project" value="UniProtKB-KW"/>
</dbReference>
<organism evidence="7 8">
    <name type="scientific">Pyxidicoccus parkwayensis</name>
    <dbReference type="NCBI Taxonomy" id="2813578"/>
    <lineage>
        <taxon>Bacteria</taxon>
        <taxon>Pseudomonadati</taxon>
        <taxon>Myxococcota</taxon>
        <taxon>Myxococcia</taxon>
        <taxon>Myxococcales</taxon>
        <taxon>Cystobacterineae</taxon>
        <taxon>Myxococcaceae</taxon>
        <taxon>Pyxidicoccus</taxon>
    </lineage>
</organism>
<dbReference type="Proteomes" id="UP000662747">
    <property type="component" value="Chromosome"/>
</dbReference>
<name>A0ABX7PDK0_9BACT</name>
<keyword evidence="2" id="KW-0547">Nucleotide-binding</keyword>
<dbReference type="InterPro" id="IPR000719">
    <property type="entry name" value="Prot_kinase_dom"/>
</dbReference>
<keyword evidence="1" id="KW-0808">Transferase</keyword>
<reference evidence="7 8" key="1">
    <citation type="submission" date="2021-02" db="EMBL/GenBank/DDBJ databases">
        <title>De Novo genome assembly of isolated myxobacteria.</title>
        <authorList>
            <person name="Stevens D.C."/>
        </authorList>
    </citation>
    <scope>NUCLEOTIDE SEQUENCE [LARGE SCALE GENOMIC DNA]</scope>
    <source>
        <strain evidence="8">SCPEA02</strain>
    </source>
</reference>
<evidence type="ECO:0000256" key="1">
    <source>
        <dbReference type="ARBA" id="ARBA00022679"/>
    </source>
</evidence>
<proteinExistence type="predicted"/>
<evidence type="ECO:0000256" key="2">
    <source>
        <dbReference type="ARBA" id="ARBA00022741"/>
    </source>
</evidence>
<dbReference type="PROSITE" id="PS50011">
    <property type="entry name" value="PROTEIN_KINASE_DOM"/>
    <property type="match status" value="1"/>
</dbReference>
<dbReference type="PANTHER" id="PTHR43289">
    <property type="entry name" value="MITOGEN-ACTIVATED PROTEIN KINASE KINASE KINASE 20-RELATED"/>
    <property type="match status" value="1"/>
</dbReference>
<keyword evidence="3 7" id="KW-0418">Kinase</keyword>
<feature type="domain" description="Protein kinase" evidence="6">
    <location>
        <begin position="19"/>
        <end position="307"/>
    </location>
</feature>
<dbReference type="Gene3D" id="3.30.200.20">
    <property type="entry name" value="Phosphorylase Kinase, domain 1"/>
    <property type="match status" value="1"/>
</dbReference>
<dbReference type="PROSITE" id="PS00108">
    <property type="entry name" value="PROTEIN_KINASE_ST"/>
    <property type="match status" value="1"/>
</dbReference>
<evidence type="ECO:0000256" key="5">
    <source>
        <dbReference type="SAM" id="MobiDB-lite"/>
    </source>
</evidence>
<dbReference type="SMART" id="SM00220">
    <property type="entry name" value="S_TKc"/>
    <property type="match status" value="1"/>
</dbReference>
<evidence type="ECO:0000313" key="7">
    <source>
        <dbReference type="EMBL" id="QSQ28482.1"/>
    </source>
</evidence>
<gene>
    <name evidence="7" type="ORF">JY651_41720</name>
</gene>
<keyword evidence="8" id="KW-1185">Reference proteome</keyword>
<evidence type="ECO:0000313" key="8">
    <source>
        <dbReference type="Proteomes" id="UP000662747"/>
    </source>
</evidence>
<feature type="compositionally biased region" description="Basic and acidic residues" evidence="5">
    <location>
        <begin position="336"/>
        <end position="345"/>
    </location>
</feature>
<evidence type="ECO:0000259" key="6">
    <source>
        <dbReference type="PROSITE" id="PS50011"/>
    </source>
</evidence>
<keyword evidence="7" id="KW-0723">Serine/threonine-protein kinase</keyword>
<sequence length="401" mass="44875">MPGDMHPLLLRDSEEIGAFRIVRRLAIGGYGAIFLAESETRRPVALKFALHGPSSEDDSRVDARTLKEAHVLMRLMHPNVVELLGYRRWPDAHDGYLVLILRYVEGPTLSEWAVRSRPSARRVVEVFSQVALTLDAIHREGVLHRDIKGSNIIIRVSDGQPVLVDFGSGDHACAAIITRGSLPPGTPSYRSPEALRFWTGTREPGSRYQFQPTDDLYSLGLVLYEVLTGGFPYPAHLPPTALLASIEAAELRSPSEVNPRVPAALDAIVMRLLHKRAEGRYLTGAELYGALSAALELADLSWDEPLFPPRPLQDAVTEESEEFFDGDEDARELRRWVRAPERPGGEWDTDTLPPSRRRTPATEPGPVAPGKRRPALWQLWLRKRLRALRRGLASLGFRKRH</sequence>
<dbReference type="CDD" id="cd14014">
    <property type="entry name" value="STKc_PknB_like"/>
    <property type="match status" value="1"/>
</dbReference>
<evidence type="ECO:0000256" key="4">
    <source>
        <dbReference type="ARBA" id="ARBA00022840"/>
    </source>
</evidence>
<dbReference type="EMBL" id="CP071090">
    <property type="protein sequence ID" value="QSQ28482.1"/>
    <property type="molecule type" value="Genomic_DNA"/>
</dbReference>